<comment type="caution">
    <text evidence="1">Lacks conserved residue(s) required for the propagation of feature annotation.</text>
</comment>
<gene>
    <name evidence="3" type="ORF">DEA8626_03341</name>
</gene>
<sequence length="298" mass="32774">MRFLPNPARLAPAALFVPGPACAQVFNIHDENYTLGHLLNDLLWTVALLVAAVAAIYYANRTLHRLFGTHRDRLVTRYAMMSAVVLAVLFLLIILLPFTPENRSSVLTLFGISLSALIALSSTSITGNALAGMLLRPIWNLKEGQYLTIDGVFGRIERIELLRVEMRTELGERISFPSTHVLMHHVKQMPAETAVISTSVSLGFDVDPSVVKPLLEQAATAAGVTGASVWVQEIEDYSVVYQIHGRPATPDRLNESRSRLNWAVLEKLHGAGIEIASPDLVSARMFGKSHVFMPTVKN</sequence>
<name>A0A2R8BLM7_9RHOB</name>
<proteinExistence type="inferred from homology"/>
<keyword evidence="1" id="KW-0406">Ion transport</keyword>
<keyword evidence="1" id="KW-0812">Transmembrane</keyword>
<feature type="transmembrane region" description="Helical" evidence="1">
    <location>
        <begin position="79"/>
        <end position="98"/>
    </location>
</feature>
<comment type="subcellular location">
    <subcellularLocation>
        <location evidence="1">Cell inner membrane</location>
        <topology evidence="1">Multi-pass membrane protein</topology>
    </subcellularLocation>
</comment>
<dbReference type="EMBL" id="OMOQ01000003">
    <property type="protein sequence ID" value="SPH24291.1"/>
    <property type="molecule type" value="Genomic_DNA"/>
</dbReference>
<dbReference type="InterPro" id="IPR045275">
    <property type="entry name" value="MscS_archaea/bacteria_type"/>
</dbReference>
<comment type="subunit">
    <text evidence="1">Homoheptamer.</text>
</comment>
<comment type="similarity">
    <text evidence="1">Belongs to the MscS (TC 1.A.23) family.</text>
</comment>
<feature type="transmembrane region" description="Helical" evidence="1">
    <location>
        <begin position="110"/>
        <end position="135"/>
    </location>
</feature>
<keyword evidence="2" id="KW-0732">Signal</keyword>
<keyword evidence="4" id="KW-1185">Reference proteome</keyword>
<dbReference type="OrthoDB" id="9780668at2"/>
<accession>A0A2R8BLM7</accession>
<feature type="signal peptide" evidence="2">
    <location>
        <begin position="1"/>
        <end position="23"/>
    </location>
</feature>
<keyword evidence="1" id="KW-0997">Cell inner membrane</keyword>
<reference evidence="3 4" key="1">
    <citation type="submission" date="2018-03" db="EMBL/GenBank/DDBJ databases">
        <authorList>
            <person name="Keele B.F."/>
        </authorList>
    </citation>
    <scope>NUCLEOTIDE SEQUENCE [LARGE SCALE GENOMIC DNA]</scope>
    <source>
        <strain evidence="3 4">CECT 8626</strain>
    </source>
</reference>
<dbReference type="AlphaFoldDB" id="A0A2R8BLM7"/>
<keyword evidence="1" id="KW-0472">Membrane</keyword>
<evidence type="ECO:0000256" key="2">
    <source>
        <dbReference type="SAM" id="SignalP"/>
    </source>
</evidence>
<comment type="function">
    <text evidence="1">Mechanosensitive channel that participates in the regulation of osmotic pressure changes within the cell, opening in response to stretch forces in the membrane lipid bilayer, without the need for other proteins. Contributes to normal resistance to hypoosmotic shock. Forms an ion channel of 1.0 nanosiemens conductance with a slight preference for anions.</text>
</comment>
<feature type="chain" id="PRO_5015339301" description="Small-conductance mechanosensitive channel" evidence="2">
    <location>
        <begin position="24"/>
        <end position="298"/>
    </location>
</feature>
<evidence type="ECO:0000256" key="1">
    <source>
        <dbReference type="RuleBase" id="RU369025"/>
    </source>
</evidence>
<dbReference type="SUPFAM" id="SSF82689">
    <property type="entry name" value="Mechanosensitive channel protein MscS (YggB), C-terminal domain"/>
    <property type="match status" value="1"/>
</dbReference>
<keyword evidence="1" id="KW-0813">Transport</keyword>
<protein>
    <recommendedName>
        <fullName evidence="1">Small-conductance mechanosensitive channel</fullName>
    </recommendedName>
</protein>
<dbReference type="Proteomes" id="UP000244924">
    <property type="component" value="Unassembled WGS sequence"/>
</dbReference>
<organism evidence="3 4">
    <name type="scientific">Albidovulum aquaemixtae</name>
    <dbReference type="NCBI Taxonomy" id="1542388"/>
    <lineage>
        <taxon>Bacteria</taxon>
        <taxon>Pseudomonadati</taxon>
        <taxon>Pseudomonadota</taxon>
        <taxon>Alphaproteobacteria</taxon>
        <taxon>Rhodobacterales</taxon>
        <taxon>Paracoccaceae</taxon>
        <taxon>Albidovulum</taxon>
    </lineage>
</organism>
<evidence type="ECO:0000313" key="4">
    <source>
        <dbReference type="Proteomes" id="UP000244924"/>
    </source>
</evidence>
<keyword evidence="1" id="KW-1133">Transmembrane helix</keyword>
<keyword evidence="1" id="KW-0407">Ion channel</keyword>
<keyword evidence="1" id="KW-1003">Cell membrane</keyword>
<evidence type="ECO:0000313" key="3">
    <source>
        <dbReference type="EMBL" id="SPH24291.1"/>
    </source>
</evidence>
<dbReference type="InterPro" id="IPR011066">
    <property type="entry name" value="MscS_channel_C_sf"/>
</dbReference>
<dbReference type="PANTHER" id="PTHR30221:SF18">
    <property type="entry name" value="SLL0590 PROTEIN"/>
    <property type="match status" value="1"/>
</dbReference>
<dbReference type="PANTHER" id="PTHR30221">
    <property type="entry name" value="SMALL-CONDUCTANCE MECHANOSENSITIVE CHANNEL"/>
    <property type="match status" value="1"/>
</dbReference>
<feature type="transmembrane region" description="Helical" evidence="1">
    <location>
        <begin position="42"/>
        <end position="59"/>
    </location>
</feature>
<dbReference type="RefSeq" id="WP_108854314.1">
    <property type="nucleotide sequence ID" value="NZ_OMOQ01000003.1"/>
</dbReference>
<dbReference type="GO" id="GO:0005886">
    <property type="term" value="C:plasma membrane"/>
    <property type="evidence" value="ECO:0007669"/>
    <property type="project" value="UniProtKB-SubCell"/>
</dbReference>
<dbReference type="GO" id="GO:0008381">
    <property type="term" value="F:mechanosensitive monoatomic ion channel activity"/>
    <property type="evidence" value="ECO:0007669"/>
    <property type="project" value="InterPro"/>
</dbReference>